<keyword evidence="5" id="KW-0547">Nucleotide-binding</keyword>
<dbReference type="InterPro" id="IPR036890">
    <property type="entry name" value="HATPase_C_sf"/>
</dbReference>
<comment type="catalytic activity">
    <reaction evidence="1">
        <text>ATP + protein L-histidine = ADP + protein N-phospho-L-histidine.</text>
        <dbReference type="EC" id="2.7.13.3"/>
    </reaction>
</comment>
<dbReference type="SUPFAM" id="SSF55785">
    <property type="entry name" value="PYP-like sensor domain (PAS domain)"/>
    <property type="match status" value="2"/>
</dbReference>
<comment type="caution">
    <text evidence="11">The sequence shown here is derived from an EMBL/GenBank/DDBJ whole genome shotgun (WGS) entry which is preliminary data.</text>
</comment>
<evidence type="ECO:0000259" key="9">
    <source>
        <dbReference type="PROSITE" id="PS50109"/>
    </source>
</evidence>
<dbReference type="NCBIfam" id="TIGR00229">
    <property type="entry name" value="sensory_box"/>
    <property type="match status" value="2"/>
</dbReference>
<evidence type="ECO:0000256" key="3">
    <source>
        <dbReference type="ARBA" id="ARBA00022553"/>
    </source>
</evidence>
<evidence type="ECO:0000256" key="6">
    <source>
        <dbReference type="ARBA" id="ARBA00022777"/>
    </source>
</evidence>
<feature type="domain" description="PAS" evidence="10">
    <location>
        <begin position="152"/>
        <end position="200"/>
    </location>
</feature>
<keyword evidence="8" id="KW-0902">Two-component regulatory system</keyword>
<organism evidence="11 12">
    <name type="scientific">Robertmurraya siralis</name>
    <dbReference type="NCBI Taxonomy" id="77777"/>
    <lineage>
        <taxon>Bacteria</taxon>
        <taxon>Bacillati</taxon>
        <taxon>Bacillota</taxon>
        <taxon>Bacilli</taxon>
        <taxon>Bacillales</taxon>
        <taxon>Bacillaceae</taxon>
        <taxon>Robertmurraya</taxon>
    </lineage>
</organism>
<dbReference type="SUPFAM" id="SSF55874">
    <property type="entry name" value="ATPase domain of HSP90 chaperone/DNA topoisomerase II/histidine kinase"/>
    <property type="match status" value="1"/>
</dbReference>
<protein>
    <recommendedName>
        <fullName evidence="2">histidine kinase</fullName>
        <ecNumber evidence="2">2.7.13.3</ecNumber>
    </recommendedName>
</protein>
<dbReference type="InterPro" id="IPR004358">
    <property type="entry name" value="Sig_transdc_His_kin-like_C"/>
</dbReference>
<dbReference type="RefSeq" id="WP_095313597.1">
    <property type="nucleotide sequence ID" value="NZ_BORC01000002.1"/>
</dbReference>
<dbReference type="Gene3D" id="1.10.287.130">
    <property type="match status" value="1"/>
</dbReference>
<dbReference type="InterPro" id="IPR003661">
    <property type="entry name" value="HisK_dim/P_dom"/>
</dbReference>
<dbReference type="SUPFAM" id="SSF47384">
    <property type="entry name" value="Homodimeric domain of signal transducing histidine kinase"/>
    <property type="match status" value="1"/>
</dbReference>
<name>A0A920BT53_9BACI</name>
<dbReference type="SMART" id="SM00388">
    <property type="entry name" value="HisKA"/>
    <property type="match status" value="1"/>
</dbReference>
<dbReference type="PANTHER" id="PTHR43065">
    <property type="entry name" value="SENSOR HISTIDINE KINASE"/>
    <property type="match status" value="1"/>
</dbReference>
<dbReference type="Proteomes" id="UP000682111">
    <property type="component" value="Unassembled WGS sequence"/>
</dbReference>
<dbReference type="PROSITE" id="PS50112">
    <property type="entry name" value="PAS"/>
    <property type="match status" value="1"/>
</dbReference>
<evidence type="ECO:0000256" key="7">
    <source>
        <dbReference type="ARBA" id="ARBA00022840"/>
    </source>
</evidence>
<dbReference type="InterPro" id="IPR035965">
    <property type="entry name" value="PAS-like_dom_sf"/>
</dbReference>
<dbReference type="InterPro" id="IPR000014">
    <property type="entry name" value="PAS"/>
</dbReference>
<reference evidence="11" key="1">
    <citation type="submission" date="2021-03" db="EMBL/GenBank/DDBJ databases">
        <title>Antimicrobial resistance genes in bacteria isolated from Japanese honey, and their potential for conferring macrolide and lincosamide resistance in the American foulbrood pathogen Paenibacillus larvae.</title>
        <authorList>
            <person name="Okamoto M."/>
            <person name="Kumagai M."/>
            <person name="Kanamori H."/>
            <person name="Takamatsu D."/>
        </authorList>
    </citation>
    <scope>NUCLEOTIDE SEQUENCE</scope>
    <source>
        <strain evidence="11">J27TS8</strain>
    </source>
</reference>
<dbReference type="InterPro" id="IPR003594">
    <property type="entry name" value="HATPase_dom"/>
</dbReference>
<dbReference type="InterPro" id="IPR036097">
    <property type="entry name" value="HisK_dim/P_sf"/>
</dbReference>
<evidence type="ECO:0000313" key="12">
    <source>
        <dbReference type="Proteomes" id="UP000682111"/>
    </source>
</evidence>
<dbReference type="OrthoDB" id="9815750at2"/>
<keyword evidence="6" id="KW-0418">Kinase</keyword>
<dbReference type="GO" id="GO:0000155">
    <property type="term" value="F:phosphorelay sensor kinase activity"/>
    <property type="evidence" value="ECO:0007669"/>
    <property type="project" value="InterPro"/>
</dbReference>
<evidence type="ECO:0000256" key="1">
    <source>
        <dbReference type="ARBA" id="ARBA00000085"/>
    </source>
</evidence>
<dbReference type="PROSITE" id="PS50109">
    <property type="entry name" value="HIS_KIN"/>
    <property type="match status" value="1"/>
</dbReference>
<proteinExistence type="predicted"/>
<gene>
    <name evidence="11" type="ORF">J27TS8_12890</name>
</gene>
<dbReference type="SMART" id="SM00091">
    <property type="entry name" value="PAS"/>
    <property type="match status" value="2"/>
</dbReference>
<keyword evidence="3" id="KW-0597">Phosphoprotein</keyword>
<dbReference type="CDD" id="cd00130">
    <property type="entry name" value="PAS"/>
    <property type="match status" value="2"/>
</dbReference>
<evidence type="ECO:0000259" key="10">
    <source>
        <dbReference type="PROSITE" id="PS50112"/>
    </source>
</evidence>
<dbReference type="AlphaFoldDB" id="A0A920BT53"/>
<dbReference type="SMART" id="SM00387">
    <property type="entry name" value="HATPase_c"/>
    <property type="match status" value="1"/>
</dbReference>
<evidence type="ECO:0000313" key="11">
    <source>
        <dbReference type="EMBL" id="GIN61296.1"/>
    </source>
</evidence>
<keyword evidence="7" id="KW-0067">ATP-binding</keyword>
<accession>A0A920BT53</accession>
<evidence type="ECO:0000256" key="2">
    <source>
        <dbReference type="ARBA" id="ARBA00012438"/>
    </source>
</evidence>
<dbReference type="PRINTS" id="PR00344">
    <property type="entry name" value="BCTRLSENSOR"/>
</dbReference>
<dbReference type="InterPro" id="IPR005467">
    <property type="entry name" value="His_kinase_dom"/>
</dbReference>
<dbReference type="EC" id="2.7.13.3" evidence="2"/>
<dbReference type="Pfam" id="PF13426">
    <property type="entry name" value="PAS_9"/>
    <property type="match status" value="2"/>
</dbReference>
<dbReference type="Gene3D" id="3.30.450.20">
    <property type="entry name" value="PAS domain"/>
    <property type="match status" value="2"/>
</dbReference>
<dbReference type="Pfam" id="PF02518">
    <property type="entry name" value="HATPase_c"/>
    <property type="match status" value="1"/>
</dbReference>
<dbReference type="CDD" id="cd00082">
    <property type="entry name" value="HisKA"/>
    <property type="match status" value="1"/>
</dbReference>
<keyword evidence="4" id="KW-0808">Transferase</keyword>
<evidence type="ECO:0000256" key="5">
    <source>
        <dbReference type="ARBA" id="ARBA00022741"/>
    </source>
</evidence>
<dbReference type="PANTHER" id="PTHR43065:SF34">
    <property type="entry name" value="SPORULATION KINASE A"/>
    <property type="match status" value="1"/>
</dbReference>
<keyword evidence="12" id="KW-1185">Reference proteome</keyword>
<feature type="domain" description="Histidine kinase" evidence="9">
    <location>
        <begin position="287"/>
        <end position="492"/>
    </location>
</feature>
<evidence type="ECO:0000256" key="8">
    <source>
        <dbReference type="ARBA" id="ARBA00023012"/>
    </source>
</evidence>
<evidence type="ECO:0000256" key="4">
    <source>
        <dbReference type="ARBA" id="ARBA00022679"/>
    </source>
</evidence>
<dbReference type="EMBL" id="BORC01000002">
    <property type="protein sequence ID" value="GIN61296.1"/>
    <property type="molecule type" value="Genomic_DNA"/>
</dbReference>
<dbReference type="Pfam" id="PF00512">
    <property type="entry name" value="HisKA"/>
    <property type="match status" value="1"/>
</dbReference>
<dbReference type="GO" id="GO:0005524">
    <property type="term" value="F:ATP binding"/>
    <property type="evidence" value="ECO:0007669"/>
    <property type="project" value="UniProtKB-KW"/>
</dbReference>
<sequence>MKECQQNHMELQSVAVKKDARWPIREDKVQKQGELYRDLFVEALDGIIFWSSEKGIVEANQSACKIFESSEEELKNKKIEDFIYSKSSKSIKVLNEMYNKDSIRDELVFLMPNGQKKILEFTTKLHSVNDHHMTIFRNVTERYEMEQELRERERKFRSIFEETLEGLLLWNNEFKIVDVNPAGEKLFRGRKEDLVGHSLLDILANKKVDSKEIEEHLKQLRLHGHATGILTMTLESGVRLNMEYSTKQNVFSNLNLSTFRDITDKLQIEEHLRKSDTLSVVGQLAAGIAHEIRNPMTALKGFIQLLEDTMTDDHSMYFGVIKTELNRIDSIINEFLVLAKPQATKFLEKDIVQIMRETIELLRPQAVLHNVQFKLELKNDIPSIYCEPNQLKKVFINIIKNAIEVMSNGGFINISMKEESDYIYVSIQDEGEGIDAELLQKLGEPFYTTKEKGTGLGLMVSYRIIDEHKGKIEVESEEGKGTTFHIKLPIKSIS</sequence>
<dbReference type="Gene3D" id="3.30.565.10">
    <property type="entry name" value="Histidine kinase-like ATPase, C-terminal domain"/>
    <property type="match status" value="1"/>
</dbReference>